<sequence>MKKAMVFGAGVSGLGGKQLLEKMGYEVILVDDKSAISSKDAMNMLEGLDFFIKSPGVPYTELVIEAKKKNIEVIDEIELCYHYMLECKSNAKIIAVTGTNGKTTTTTKITELLNYAGYKARYAGNIGVSLGSLLSSDEKLDYIVLELSSFQLENVKKFKPFISMIINLTPDHLARYKDEKEYYDTKFNICKEQDKSEYFIFNTDCKEIVERKDMIPASLVSITKTDNRECDYQVIDGKLCYHGEEILECSKLSLKGQHNLENILFIVATAKLCNITNEKLQGFLYHTNPLEHRMEIVMDYGHIRFINDSKATNIDSSKFAIEAYDKCVLICGGYDKGLEWTPLIDLINSHVSEVYFIGDIAQELNSRLKKTSFNPDKIHMLHDVRNTLLDIKERFDKNDNITVLFSPATSSYDQFKNFEERGRVYKELVRDIFGR</sequence>
<dbReference type="SUPFAM" id="SSF51984">
    <property type="entry name" value="MurCD N-terminal domain"/>
    <property type="match status" value="1"/>
</dbReference>
<dbReference type="SUPFAM" id="SSF53244">
    <property type="entry name" value="MurD-like peptide ligases, peptide-binding domain"/>
    <property type="match status" value="1"/>
</dbReference>
<evidence type="ECO:0000256" key="7">
    <source>
        <dbReference type="HAMAP-Rule" id="MF_00639"/>
    </source>
</evidence>
<protein>
    <recommendedName>
        <fullName evidence="7">UDP-N-acetylmuramoylalanine--D-glutamate ligase</fullName>
        <ecNumber evidence="7">6.3.2.9</ecNumber>
    </recommendedName>
    <alternativeName>
        <fullName evidence="7">D-glutamic acid-adding enzyme</fullName>
    </alternativeName>
    <alternativeName>
        <fullName evidence="7">UDP-N-acetylmuramoyl-L-alanyl-D-glutamate synthetase</fullName>
    </alternativeName>
</protein>
<dbReference type="GO" id="GO:0009252">
    <property type="term" value="P:peptidoglycan biosynthetic process"/>
    <property type="evidence" value="ECO:0007669"/>
    <property type="project" value="UniProtKB-UniRule"/>
</dbReference>
<evidence type="ECO:0000256" key="4">
    <source>
        <dbReference type="ARBA" id="ARBA00022598"/>
    </source>
</evidence>
<dbReference type="InterPro" id="IPR005762">
    <property type="entry name" value="MurD"/>
</dbReference>
<dbReference type="AlphaFoldDB" id="A0A7G9GVT0"/>
<keyword evidence="7" id="KW-0961">Cell wall biogenesis/degradation</keyword>
<dbReference type="PANTHER" id="PTHR43692:SF1">
    <property type="entry name" value="UDP-N-ACETYLMURAMOYLALANINE--D-GLUTAMATE LIGASE"/>
    <property type="match status" value="1"/>
</dbReference>
<gene>
    <name evidence="7 9" type="primary">murD</name>
    <name evidence="9" type="ORF">H9Q81_08155</name>
</gene>
<dbReference type="GO" id="GO:0008764">
    <property type="term" value="F:UDP-N-acetylmuramoylalanine-D-glutamate ligase activity"/>
    <property type="evidence" value="ECO:0007669"/>
    <property type="project" value="UniProtKB-UniRule"/>
</dbReference>
<keyword evidence="7" id="KW-0573">Peptidoglycan synthesis</keyword>
<comment type="pathway">
    <text evidence="2 7">Cell wall biogenesis; peptidoglycan biosynthesis.</text>
</comment>
<keyword evidence="3 7" id="KW-0963">Cytoplasm</keyword>
<dbReference type="GO" id="GO:0071555">
    <property type="term" value="P:cell wall organization"/>
    <property type="evidence" value="ECO:0007669"/>
    <property type="project" value="UniProtKB-KW"/>
</dbReference>
<name>A0A7G9GVT0_9FUSO</name>
<evidence type="ECO:0000256" key="6">
    <source>
        <dbReference type="ARBA" id="ARBA00022840"/>
    </source>
</evidence>
<dbReference type="EMBL" id="CP060637">
    <property type="protein sequence ID" value="QNM14912.1"/>
    <property type="molecule type" value="Genomic_DNA"/>
</dbReference>
<accession>A0A7G9GVT0</accession>
<dbReference type="InterPro" id="IPR036615">
    <property type="entry name" value="Mur_ligase_C_dom_sf"/>
</dbReference>
<dbReference type="Gene3D" id="3.40.50.720">
    <property type="entry name" value="NAD(P)-binding Rossmann-like Domain"/>
    <property type="match status" value="1"/>
</dbReference>
<comment type="similarity">
    <text evidence="7">Belongs to the MurCDEF family.</text>
</comment>
<keyword evidence="7" id="KW-0132">Cell division</keyword>
<keyword evidence="5 7" id="KW-0547">Nucleotide-binding</keyword>
<keyword evidence="7" id="KW-0133">Cell shape</keyword>
<evidence type="ECO:0000313" key="9">
    <source>
        <dbReference type="EMBL" id="QNM14912.1"/>
    </source>
</evidence>
<dbReference type="HAMAP" id="MF_00639">
    <property type="entry name" value="MurD"/>
    <property type="match status" value="1"/>
</dbReference>
<dbReference type="PANTHER" id="PTHR43692">
    <property type="entry name" value="UDP-N-ACETYLMURAMOYLALANINE--D-GLUTAMATE LIGASE"/>
    <property type="match status" value="1"/>
</dbReference>
<dbReference type="Pfam" id="PF08245">
    <property type="entry name" value="Mur_ligase_M"/>
    <property type="match status" value="1"/>
</dbReference>
<evidence type="ECO:0000256" key="3">
    <source>
        <dbReference type="ARBA" id="ARBA00022490"/>
    </source>
</evidence>
<dbReference type="GO" id="GO:0008360">
    <property type="term" value="P:regulation of cell shape"/>
    <property type="evidence" value="ECO:0007669"/>
    <property type="project" value="UniProtKB-KW"/>
</dbReference>
<dbReference type="EC" id="6.3.2.9" evidence="7"/>
<dbReference type="NCBIfam" id="TIGR01087">
    <property type="entry name" value="murD"/>
    <property type="match status" value="1"/>
</dbReference>
<comment type="function">
    <text evidence="7">Cell wall formation. Catalyzes the addition of glutamate to the nucleotide precursor UDP-N-acetylmuramoyl-L-alanine (UMA).</text>
</comment>
<evidence type="ECO:0000313" key="10">
    <source>
        <dbReference type="Proteomes" id="UP000515913"/>
    </source>
</evidence>
<evidence type="ECO:0000256" key="5">
    <source>
        <dbReference type="ARBA" id="ARBA00022741"/>
    </source>
</evidence>
<feature type="domain" description="Mur ligase central" evidence="8">
    <location>
        <begin position="96"/>
        <end position="269"/>
    </location>
</feature>
<dbReference type="SUPFAM" id="SSF53623">
    <property type="entry name" value="MurD-like peptide ligases, catalytic domain"/>
    <property type="match status" value="1"/>
</dbReference>
<comment type="catalytic activity">
    <reaction evidence="7">
        <text>UDP-N-acetyl-alpha-D-muramoyl-L-alanine + D-glutamate + ATP = UDP-N-acetyl-alpha-D-muramoyl-L-alanyl-D-glutamate + ADP + phosphate + H(+)</text>
        <dbReference type="Rhea" id="RHEA:16429"/>
        <dbReference type="ChEBI" id="CHEBI:15378"/>
        <dbReference type="ChEBI" id="CHEBI:29986"/>
        <dbReference type="ChEBI" id="CHEBI:30616"/>
        <dbReference type="ChEBI" id="CHEBI:43474"/>
        <dbReference type="ChEBI" id="CHEBI:83898"/>
        <dbReference type="ChEBI" id="CHEBI:83900"/>
        <dbReference type="ChEBI" id="CHEBI:456216"/>
        <dbReference type="EC" id="6.3.2.9"/>
    </reaction>
</comment>
<dbReference type="KEGG" id="fho:H9Q81_08155"/>
<dbReference type="InterPro" id="IPR013221">
    <property type="entry name" value="Mur_ligase_cen"/>
</dbReference>
<dbReference type="InterPro" id="IPR036565">
    <property type="entry name" value="Mur-like_cat_sf"/>
</dbReference>
<evidence type="ECO:0000259" key="8">
    <source>
        <dbReference type="Pfam" id="PF08245"/>
    </source>
</evidence>
<keyword evidence="7" id="KW-0131">Cell cycle</keyword>
<dbReference type="Gene3D" id="3.90.190.20">
    <property type="entry name" value="Mur ligase, C-terminal domain"/>
    <property type="match status" value="1"/>
</dbReference>
<dbReference type="RefSeq" id="WP_101474465.1">
    <property type="nucleotide sequence ID" value="NZ_CP060637.1"/>
</dbReference>
<evidence type="ECO:0000256" key="1">
    <source>
        <dbReference type="ARBA" id="ARBA00004496"/>
    </source>
</evidence>
<keyword evidence="6 7" id="KW-0067">ATP-binding</keyword>
<reference evidence="9 10" key="1">
    <citation type="submission" date="2020-08" db="EMBL/GenBank/DDBJ databases">
        <authorList>
            <person name="Liu C."/>
            <person name="Sun Q."/>
        </authorList>
    </citation>
    <scope>NUCLEOTIDE SEQUENCE [LARGE SCALE GENOMIC DNA]</scope>
    <source>
        <strain evidence="9 10">NSJ-57</strain>
    </source>
</reference>
<dbReference type="Gene3D" id="3.40.1190.10">
    <property type="entry name" value="Mur-like, catalytic domain"/>
    <property type="match status" value="1"/>
</dbReference>
<dbReference type="GO" id="GO:0051301">
    <property type="term" value="P:cell division"/>
    <property type="evidence" value="ECO:0007669"/>
    <property type="project" value="UniProtKB-KW"/>
</dbReference>
<keyword evidence="10" id="KW-1185">Reference proteome</keyword>
<organism evidence="9 10">
    <name type="scientific">Fusobacterium hominis</name>
    <dbReference type="NCBI Taxonomy" id="2764326"/>
    <lineage>
        <taxon>Bacteria</taxon>
        <taxon>Fusobacteriati</taxon>
        <taxon>Fusobacteriota</taxon>
        <taxon>Fusobacteriia</taxon>
        <taxon>Fusobacteriales</taxon>
        <taxon>Fusobacteriaceae</taxon>
        <taxon>Fusobacterium</taxon>
    </lineage>
</organism>
<keyword evidence="4 7" id="KW-0436">Ligase</keyword>
<dbReference type="GO" id="GO:0005737">
    <property type="term" value="C:cytoplasm"/>
    <property type="evidence" value="ECO:0007669"/>
    <property type="project" value="UniProtKB-SubCell"/>
</dbReference>
<proteinExistence type="inferred from homology"/>
<evidence type="ECO:0000256" key="2">
    <source>
        <dbReference type="ARBA" id="ARBA00004752"/>
    </source>
</evidence>
<dbReference type="GO" id="GO:0005524">
    <property type="term" value="F:ATP binding"/>
    <property type="evidence" value="ECO:0007669"/>
    <property type="project" value="UniProtKB-UniRule"/>
</dbReference>
<feature type="binding site" evidence="7">
    <location>
        <begin position="98"/>
        <end position="104"/>
    </location>
    <ligand>
        <name>ATP</name>
        <dbReference type="ChEBI" id="CHEBI:30616"/>
    </ligand>
</feature>
<comment type="subcellular location">
    <subcellularLocation>
        <location evidence="1 7">Cytoplasm</location>
    </subcellularLocation>
</comment>
<dbReference type="UniPathway" id="UPA00219"/>
<dbReference type="Proteomes" id="UP000515913">
    <property type="component" value="Chromosome"/>
</dbReference>